<gene>
    <name evidence="2" type="primary">Contig1539.g1677</name>
    <name evidence="2" type="ORF">STYLEM_20218</name>
</gene>
<organism evidence="2 3">
    <name type="scientific">Stylonychia lemnae</name>
    <name type="common">Ciliate</name>
    <dbReference type="NCBI Taxonomy" id="5949"/>
    <lineage>
        <taxon>Eukaryota</taxon>
        <taxon>Sar</taxon>
        <taxon>Alveolata</taxon>
        <taxon>Ciliophora</taxon>
        <taxon>Intramacronucleata</taxon>
        <taxon>Spirotrichea</taxon>
        <taxon>Stichotrichia</taxon>
        <taxon>Sporadotrichida</taxon>
        <taxon>Oxytrichidae</taxon>
        <taxon>Stylonychinae</taxon>
        <taxon>Stylonychia</taxon>
    </lineage>
</organism>
<evidence type="ECO:0000313" key="2">
    <source>
        <dbReference type="EMBL" id="CDW91068.1"/>
    </source>
</evidence>
<protein>
    <submittedName>
        <fullName evidence="2">Uncharacterized protein</fullName>
    </submittedName>
</protein>
<sequence length="115" mass="13949">MSQNQEQKVKPDNIQRQFQQQQKKQDHSKALQAQQIDRRNHYQTRMAFTTHQVSQEEIKMGFGFKFRSKKFVKTYLMSKQTLDNMIQKMMDKRENQTSQYNQPISNGYIQMIIQR</sequence>
<proteinExistence type="predicted"/>
<dbReference type="Proteomes" id="UP000039865">
    <property type="component" value="Unassembled WGS sequence"/>
</dbReference>
<name>A0A078BBV0_STYLE</name>
<dbReference type="AlphaFoldDB" id="A0A078BBV0"/>
<keyword evidence="3" id="KW-1185">Reference proteome</keyword>
<dbReference type="InParanoid" id="A0A078BBV0"/>
<evidence type="ECO:0000256" key="1">
    <source>
        <dbReference type="SAM" id="MobiDB-lite"/>
    </source>
</evidence>
<dbReference type="EMBL" id="CCKQ01019058">
    <property type="protein sequence ID" value="CDW91068.1"/>
    <property type="molecule type" value="Genomic_DNA"/>
</dbReference>
<feature type="region of interest" description="Disordered" evidence="1">
    <location>
        <begin position="1"/>
        <end position="39"/>
    </location>
</feature>
<reference evidence="2 3" key="1">
    <citation type="submission" date="2014-06" db="EMBL/GenBank/DDBJ databases">
        <authorList>
            <person name="Swart Estienne"/>
        </authorList>
    </citation>
    <scope>NUCLEOTIDE SEQUENCE [LARGE SCALE GENOMIC DNA]</scope>
    <source>
        <strain evidence="2 3">130c</strain>
    </source>
</reference>
<evidence type="ECO:0000313" key="3">
    <source>
        <dbReference type="Proteomes" id="UP000039865"/>
    </source>
</evidence>
<accession>A0A078BBV0</accession>